<dbReference type="RefSeq" id="WP_190214366.1">
    <property type="nucleotide sequence ID" value="NZ_BNBO01000051.1"/>
</dbReference>
<evidence type="ECO:0000313" key="1">
    <source>
        <dbReference type="EMBL" id="GHH81259.1"/>
    </source>
</evidence>
<dbReference type="EMBL" id="BNBO01000051">
    <property type="protein sequence ID" value="GHH81259.1"/>
    <property type="molecule type" value="Genomic_DNA"/>
</dbReference>
<dbReference type="AlphaFoldDB" id="A0A919GB98"/>
<proteinExistence type="predicted"/>
<dbReference type="Proteomes" id="UP000617734">
    <property type="component" value="Unassembled WGS sequence"/>
</dbReference>
<reference evidence="1" key="1">
    <citation type="journal article" date="2014" name="Int. J. Syst. Evol. Microbiol.">
        <title>Complete genome sequence of Corynebacterium casei LMG S-19264T (=DSM 44701T), isolated from a smear-ripened cheese.</title>
        <authorList>
            <consortium name="US DOE Joint Genome Institute (JGI-PGF)"/>
            <person name="Walter F."/>
            <person name="Albersmeier A."/>
            <person name="Kalinowski J."/>
            <person name="Ruckert C."/>
        </authorList>
    </citation>
    <scope>NUCLEOTIDE SEQUENCE</scope>
    <source>
        <strain evidence="1">JCM 4646</strain>
    </source>
</reference>
<reference evidence="1" key="2">
    <citation type="submission" date="2020-09" db="EMBL/GenBank/DDBJ databases">
        <authorList>
            <person name="Sun Q."/>
            <person name="Ohkuma M."/>
        </authorList>
    </citation>
    <scope>NUCLEOTIDE SEQUENCE</scope>
    <source>
        <strain evidence="1">JCM 4646</strain>
    </source>
</reference>
<comment type="caution">
    <text evidence="1">The sequence shown here is derived from an EMBL/GenBank/DDBJ whole genome shotgun (WGS) entry which is preliminary data.</text>
</comment>
<dbReference type="GeneID" id="95356657"/>
<keyword evidence="2" id="KW-1185">Reference proteome</keyword>
<organism evidence="1 2">
    <name type="scientific">Kitasatospora indigofera</name>
    <dbReference type="NCBI Taxonomy" id="67307"/>
    <lineage>
        <taxon>Bacteria</taxon>
        <taxon>Bacillati</taxon>
        <taxon>Actinomycetota</taxon>
        <taxon>Actinomycetes</taxon>
        <taxon>Kitasatosporales</taxon>
        <taxon>Streptomycetaceae</taxon>
        <taxon>Kitasatospora</taxon>
    </lineage>
</organism>
<name>A0A919GB98_9ACTN</name>
<evidence type="ECO:0000313" key="2">
    <source>
        <dbReference type="Proteomes" id="UP000617734"/>
    </source>
</evidence>
<accession>A0A919GB98</accession>
<protein>
    <submittedName>
        <fullName evidence="1">Uncharacterized protein</fullName>
    </submittedName>
</protein>
<sequence length="202" mass="22534">MYVLVPDDPVFFAKFQSLEDLLLRCLYVLQVEGVDSEEARLVADAYDSWVRVLLKLPLWSRRREDATDLSRTDYKLYAPGGAELTSLYPVELAVGDVEQLWLCLRVLRDSGAERTGAPLLAAGAAGTAPEHLIGVFRRVVGVLLLPAPPELTRTLRQVLSGAPAVTLGHREEAQYRRYCTTLVRLLSSGDGFGYRNHLAMYR</sequence>
<gene>
    <name evidence="1" type="ORF">GCM10018781_63560</name>
</gene>